<evidence type="ECO:0000256" key="3">
    <source>
        <dbReference type="ARBA" id="ARBA00023125"/>
    </source>
</evidence>
<dbReference type="Gene3D" id="4.10.280.10">
    <property type="entry name" value="Helix-loop-helix DNA-binding domain"/>
    <property type="match status" value="1"/>
</dbReference>
<dbReference type="InterPro" id="IPR036638">
    <property type="entry name" value="HLH_DNA-bd_sf"/>
</dbReference>
<dbReference type="GO" id="GO:0000981">
    <property type="term" value="F:DNA-binding transcription factor activity, RNA polymerase II-specific"/>
    <property type="evidence" value="ECO:0007669"/>
    <property type="project" value="TreeGrafter"/>
</dbReference>
<evidence type="ECO:0000256" key="2">
    <source>
        <dbReference type="ARBA" id="ARBA00023015"/>
    </source>
</evidence>
<feature type="region of interest" description="Disordered" evidence="6">
    <location>
        <begin position="1"/>
        <end position="24"/>
    </location>
</feature>
<keyword evidence="5" id="KW-0539">Nucleus</keyword>
<evidence type="ECO:0000313" key="9">
    <source>
        <dbReference type="RefSeq" id="XP_022155250.1"/>
    </source>
</evidence>
<dbReference type="SMART" id="SM00353">
    <property type="entry name" value="HLH"/>
    <property type="match status" value="1"/>
</dbReference>
<organism evidence="8 9">
    <name type="scientific">Momordica charantia</name>
    <name type="common">Bitter gourd</name>
    <name type="synonym">Balsam pear</name>
    <dbReference type="NCBI Taxonomy" id="3673"/>
    <lineage>
        <taxon>Eukaryota</taxon>
        <taxon>Viridiplantae</taxon>
        <taxon>Streptophyta</taxon>
        <taxon>Embryophyta</taxon>
        <taxon>Tracheophyta</taxon>
        <taxon>Spermatophyta</taxon>
        <taxon>Magnoliopsida</taxon>
        <taxon>eudicotyledons</taxon>
        <taxon>Gunneridae</taxon>
        <taxon>Pentapetalae</taxon>
        <taxon>rosids</taxon>
        <taxon>fabids</taxon>
        <taxon>Cucurbitales</taxon>
        <taxon>Cucurbitaceae</taxon>
        <taxon>Momordiceae</taxon>
        <taxon>Momordica</taxon>
    </lineage>
</organism>
<dbReference type="PANTHER" id="PTHR16223:SF51">
    <property type="entry name" value="TRANSCRIPTION FACTOR BHLH117-RELATED"/>
    <property type="match status" value="1"/>
</dbReference>
<dbReference type="GO" id="GO:0005634">
    <property type="term" value="C:nucleus"/>
    <property type="evidence" value="ECO:0007669"/>
    <property type="project" value="UniProtKB-SubCell"/>
</dbReference>
<dbReference type="Pfam" id="PF00010">
    <property type="entry name" value="HLH"/>
    <property type="match status" value="1"/>
</dbReference>
<dbReference type="InterPro" id="IPR045239">
    <property type="entry name" value="bHLH95_bHLH"/>
</dbReference>
<reference evidence="9" key="1">
    <citation type="submission" date="2025-08" db="UniProtKB">
        <authorList>
            <consortium name="RefSeq"/>
        </authorList>
    </citation>
    <scope>IDENTIFICATION</scope>
    <source>
        <strain evidence="9">OHB3-1</strain>
    </source>
</reference>
<name>A0A6J1DLX6_MOMCH</name>
<dbReference type="RefSeq" id="XP_022155250.1">
    <property type="nucleotide sequence ID" value="XM_022299558.1"/>
</dbReference>
<sequence>MQSTTGGGTTSSGGGDLGPRASGLARFRSAPATWLEALLEDDEEDPLKPNQCLTQLLAGNSPALGSPPDQGLFDANPNPNPSPAFARQNSSPAEFLGEGFYSAYGVTSAKYELPSPGLDISPTSKRGREVEAQNFHSKFSSQLKREESGVSSLLDMEMEKLLEDSVPCRVRAKRGCATHPRSIAERVRRTKISDRIRKLQEVVPNMDKQTNTADMLEEAVEYVKFLQRQIQELTEHQRGCKCMVKE</sequence>
<dbReference type="PANTHER" id="PTHR16223">
    <property type="entry name" value="TRANSCRIPTION FACTOR BHLH83-RELATED"/>
    <property type="match status" value="1"/>
</dbReference>
<evidence type="ECO:0000256" key="1">
    <source>
        <dbReference type="ARBA" id="ARBA00004123"/>
    </source>
</evidence>
<evidence type="ECO:0000313" key="8">
    <source>
        <dbReference type="Proteomes" id="UP000504603"/>
    </source>
</evidence>
<gene>
    <name evidence="9" type="primary">LOC111022390</name>
</gene>
<keyword evidence="2" id="KW-0805">Transcription regulation</keyword>
<feature type="region of interest" description="Disordered" evidence="6">
    <location>
        <begin position="58"/>
        <end position="90"/>
    </location>
</feature>
<proteinExistence type="predicted"/>
<feature type="domain" description="BHLH" evidence="7">
    <location>
        <begin position="176"/>
        <end position="226"/>
    </location>
</feature>
<dbReference type="KEGG" id="mcha:111022390"/>
<feature type="compositionally biased region" description="Gly residues" evidence="6">
    <location>
        <begin position="1"/>
        <end position="17"/>
    </location>
</feature>
<dbReference type="SUPFAM" id="SSF47459">
    <property type="entry name" value="HLH, helix-loop-helix DNA-binding domain"/>
    <property type="match status" value="1"/>
</dbReference>
<dbReference type="CDD" id="cd11393">
    <property type="entry name" value="bHLH_AtbHLH_like"/>
    <property type="match status" value="1"/>
</dbReference>
<dbReference type="GO" id="GO:0046983">
    <property type="term" value="F:protein dimerization activity"/>
    <property type="evidence" value="ECO:0007669"/>
    <property type="project" value="InterPro"/>
</dbReference>
<keyword evidence="8" id="KW-1185">Reference proteome</keyword>
<dbReference type="AlphaFoldDB" id="A0A6J1DLX6"/>
<dbReference type="InterPro" id="IPR011598">
    <property type="entry name" value="bHLH_dom"/>
</dbReference>
<evidence type="ECO:0000256" key="5">
    <source>
        <dbReference type="ARBA" id="ARBA00023242"/>
    </source>
</evidence>
<dbReference type="GeneID" id="111022390"/>
<protein>
    <submittedName>
        <fullName evidence="9">Transcription factor bHLH80-like</fullName>
    </submittedName>
</protein>
<dbReference type="PROSITE" id="PS50888">
    <property type="entry name" value="BHLH"/>
    <property type="match status" value="1"/>
</dbReference>
<evidence type="ECO:0000256" key="6">
    <source>
        <dbReference type="SAM" id="MobiDB-lite"/>
    </source>
</evidence>
<dbReference type="Proteomes" id="UP000504603">
    <property type="component" value="Unplaced"/>
</dbReference>
<evidence type="ECO:0000259" key="7">
    <source>
        <dbReference type="PROSITE" id="PS50888"/>
    </source>
</evidence>
<accession>A0A6J1DLX6</accession>
<keyword evidence="3" id="KW-0238">DNA-binding</keyword>
<keyword evidence="4" id="KW-0804">Transcription</keyword>
<dbReference type="GO" id="GO:0000978">
    <property type="term" value="F:RNA polymerase II cis-regulatory region sequence-specific DNA binding"/>
    <property type="evidence" value="ECO:0007669"/>
    <property type="project" value="TreeGrafter"/>
</dbReference>
<dbReference type="InterPro" id="IPR045843">
    <property type="entry name" value="IND-like"/>
</dbReference>
<evidence type="ECO:0000256" key="4">
    <source>
        <dbReference type="ARBA" id="ARBA00023163"/>
    </source>
</evidence>
<dbReference type="OrthoDB" id="2019494at2759"/>
<dbReference type="FunFam" id="4.10.280.10:FF:000021">
    <property type="entry name" value="Transcription factor bHLH130 family"/>
    <property type="match status" value="1"/>
</dbReference>
<comment type="subcellular location">
    <subcellularLocation>
        <location evidence="1">Nucleus</location>
    </subcellularLocation>
</comment>